<name>A0A853C8Z9_9ACTN</name>
<keyword evidence="5" id="KW-0460">Magnesium</keyword>
<dbReference type="AlphaFoldDB" id="A0A853C8Z9"/>
<proteinExistence type="inferred from homology"/>
<evidence type="ECO:0000256" key="9">
    <source>
        <dbReference type="ARBA" id="ARBA00044968"/>
    </source>
</evidence>
<dbReference type="GO" id="GO:0046872">
    <property type="term" value="F:metal ion binding"/>
    <property type="evidence" value="ECO:0007669"/>
    <property type="project" value="UniProtKB-KW"/>
</dbReference>
<sequence length="250" mass="26096">MPANDTVDWNRYAAALFDLDGVITPTAEVHMRAWSAMFNAYLVEHAKAAGIPPHPPYTDQDYYDYVDGKPRYDGVRSFLASRGITLPEGDPSDPTTAETICGVGNRKNEFFGKVLSDEGVQPYPGSVRLLDALRAQGMPMAIVSSSRNAPAVLAAAGVTDYFATVVHGGVAAELHLTGKPAPDTFLHAAEELGATAATSIVIEDAISGVEAGRAGAFGLVIGVDRGAGVEALTEAGADVVVPDLGEVVPE</sequence>
<dbReference type="InterPro" id="IPR023198">
    <property type="entry name" value="PGP-like_dom2"/>
</dbReference>
<evidence type="ECO:0000313" key="12">
    <source>
        <dbReference type="Proteomes" id="UP000530424"/>
    </source>
</evidence>
<dbReference type="InterPro" id="IPR023214">
    <property type="entry name" value="HAD_sf"/>
</dbReference>
<dbReference type="SFLD" id="SFLDG01129">
    <property type="entry name" value="C1.5:_HAD__Beta-PGM__Phosphata"/>
    <property type="match status" value="1"/>
</dbReference>
<dbReference type="Proteomes" id="UP000530424">
    <property type="component" value="Unassembled WGS sequence"/>
</dbReference>
<comment type="catalytic activity">
    <reaction evidence="8">
        <text>beta-D-glucose 1-phosphate = beta-D-glucose 6-phosphate</text>
        <dbReference type="Rhea" id="RHEA:20113"/>
        <dbReference type="ChEBI" id="CHEBI:57684"/>
        <dbReference type="ChEBI" id="CHEBI:58247"/>
        <dbReference type="EC" id="5.4.2.6"/>
    </reaction>
</comment>
<dbReference type="PANTHER" id="PTHR46193">
    <property type="entry name" value="6-PHOSPHOGLUCONATE PHOSPHATASE"/>
    <property type="match status" value="1"/>
</dbReference>
<dbReference type="NCBIfam" id="TIGR02009">
    <property type="entry name" value="PGMB-YQAB-SF"/>
    <property type="match status" value="1"/>
</dbReference>
<dbReference type="EMBL" id="JACCFP010000001">
    <property type="protein sequence ID" value="NYJ03496.1"/>
    <property type="molecule type" value="Genomic_DNA"/>
</dbReference>
<organism evidence="11 12">
    <name type="scientific">Nocardioides thalensis</name>
    <dbReference type="NCBI Taxonomy" id="1914755"/>
    <lineage>
        <taxon>Bacteria</taxon>
        <taxon>Bacillati</taxon>
        <taxon>Actinomycetota</taxon>
        <taxon>Actinomycetes</taxon>
        <taxon>Propionibacteriales</taxon>
        <taxon>Nocardioidaceae</taxon>
        <taxon>Nocardioides</taxon>
    </lineage>
</organism>
<evidence type="ECO:0000256" key="2">
    <source>
        <dbReference type="ARBA" id="ARBA00006171"/>
    </source>
</evidence>
<dbReference type="SFLD" id="SFLDS00003">
    <property type="entry name" value="Haloacid_Dehalogenase"/>
    <property type="match status" value="1"/>
</dbReference>
<dbReference type="InterPro" id="IPR010976">
    <property type="entry name" value="B-phosphoglucomutase_hydrolase"/>
</dbReference>
<accession>A0A853C8Z9</accession>
<dbReference type="NCBIfam" id="TIGR01509">
    <property type="entry name" value="HAD-SF-IA-v3"/>
    <property type="match status" value="1"/>
</dbReference>
<keyword evidence="11" id="KW-0378">Hydrolase</keyword>
<keyword evidence="7" id="KW-0119">Carbohydrate metabolism</keyword>
<dbReference type="InterPro" id="IPR036412">
    <property type="entry name" value="HAD-like_sf"/>
</dbReference>
<dbReference type="PANTHER" id="PTHR46193:SF18">
    <property type="entry name" value="HEXITOL PHOSPHATASE B"/>
    <property type="match status" value="1"/>
</dbReference>
<dbReference type="InterPro" id="IPR051600">
    <property type="entry name" value="Beta-PGM-like"/>
</dbReference>
<evidence type="ECO:0000256" key="7">
    <source>
        <dbReference type="ARBA" id="ARBA00023277"/>
    </source>
</evidence>
<dbReference type="InterPro" id="IPR006439">
    <property type="entry name" value="HAD-SF_hydro_IA"/>
</dbReference>
<comment type="cofactor">
    <cofactor evidence="1">
        <name>Mg(2+)</name>
        <dbReference type="ChEBI" id="CHEBI:18420"/>
    </cofactor>
</comment>
<reference evidence="11 12" key="1">
    <citation type="submission" date="2020-07" db="EMBL/GenBank/DDBJ databases">
        <title>Sequencing the genomes of 1000 actinobacteria strains.</title>
        <authorList>
            <person name="Klenk H.-P."/>
        </authorList>
    </citation>
    <scope>NUCLEOTIDE SEQUENCE [LARGE SCALE GENOMIC DNA]</scope>
    <source>
        <strain evidence="11 12">DSM 103833</strain>
    </source>
</reference>
<evidence type="ECO:0000256" key="1">
    <source>
        <dbReference type="ARBA" id="ARBA00001946"/>
    </source>
</evidence>
<evidence type="ECO:0000256" key="3">
    <source>
        <dbReference type="ARBA" id="ARBA00022553"/>
    </source>
</evidence>
<dbReference type="GO" id="GO:0008801">
    <property type="term" value="F:beta-phosphoglucomutase activity"/>
    <property type="evidence" value="ECO:0007669"/>
    <property type="project" value="UniProtKB-EC"/>
</dbReference>
<dbReference type="SUPFAM" id="SSF56784">
    <property type="entry name" value="HAD-like"/>
    <property type="match status" value="1"/>
</dbReference>
<evidence type="ECO:0000256" key="5">
    <source>
        <dbReference type="ARBA" id="ARBA00022842"/>
    </source>
</evidence>
<keyword evidence="12" id="KW-1185">Reference proteome</keyword>
<evidence type="ECO:0000256" key="4">
    <source>
        <dbReference type="ARBA" id="ARBA00022723"/>
    </source>
</evidence>
<evidence type="ECO:0000256" key="6">
    <source>
        <dbReference type="ARBA" id="ARBA00023235"/>
    </source>
</evidence>
<evidence type="ECO:0000256" key="8">
    <source>
        <dbReference type="ARBA" id="ARBA00044926"/>
    </source>
</evidence>
<evidence type="ECO:0000256" key="10">
    <source>
        <dbReference type="ARBA" id="ARBA00044991"/>
    </source>
</evidence>
<dbReference type="EC" id="5.4.2.6" evidence="9"/>
<keyword evidence="6" id="KW-0413">Isomerase</keyword>
<dbReference type="GO" id="GO:0016787">
    <property type="term" value="F:hydrolase activity"/>
    <property type="evidence" value="ECO:0007669"/>
    <property type="project" value="UniProtKB-KW"/>
</dbReference>
<dbReference type="Gene3D" id="3.40.50.1000">
    <property type="entry name" value="HAD superfamily/HAD-like"/>
    <property type="match status" value="1"/>
</dbReference>
<dbReference type="Gene3D" id="1.10.150.240">
    <property type="entry name" value="Putative phosphatase, domain 2"/>
    <property type="match status" value="1"/>
</dbReference>
<dbReference type="Pfam" id="PF00702">
    <property type="entry name" value="Hydrolase"/>
    <property type="match status" value="1"/>
</dbReference>
<evidence type="ECO:0000313" key="11">
    <source>
        <dbReference type="EMBL" id="NYJ03496.1"/>
    </source>
</evidence>
<protein>
    <recommendedName>
        <fullName evidence="10">Beta-phosphoglucomutase</fullName>
        <ecNumber evidence="9">5.4.2.6</ecNumber>
    </recommendedName>
</protein>
<gene>
    <name evidence="11" type="ORF">HNR19_004194</name>
</gene>
<dbReference type="RefSeq" id="WP_343047309.1">
    <property type="nucleotide sequence ID" value="NZ_JACCFP010000001.1"/>
</dbReference>
<comment type="caution">
    <text evidence="11">The sequence shown here is derived from an EMBL/GenBank/DDBJ whole genome shotgun (WGS) entry which is preliminary data.</text>
</comment>
<keyword evidence="4" id="KW-0479">Metal-binding</keyword>
<comment type="similarity">
    <text evidence="2">Belongs to the HAD-like hydrolase superfamily. CbbY/CbbZ/Gph/YieH family.</text>
</comment>
<keyword evidence="3" id="KW-0597">Phosphoprotein</keyword>